<dbReference type="Pfam" id="PF13411">
    <property type="entry name" value="MerR_1"/>
    <property type="match status" value="1"/>
</dbReference>
<evidence type="ECO:0000256" key="1">
    <source>
        <dbReference type="ARBA" id="ARBA00023125"/>
    </source>
</evidence>
<dbReference type="Proteomes" id="UP000242765">
    <property type="component" value="Unassembled WGS sequence"/>
</dbReference>
<feature type="domain" description="HTH merR-type" evidence="2">
    <location>
        <begin position="3"/>
        <end position="71"/>
    </location>
</feature>
<gene>
    <name evidence="3" type="ORF">B9T28_05760</name>
</gene>
<evidence type="ECO:0000313" key="4">
    <source>
        <dbReference type="Proteomes" id="UP000242765"/>
    </source>
</evidence>
<dbReference type="GO" id="GO:0003677">
    <property type="term" value="F:DNA binding"/>
    <property type="evidence" value="ECO:0007669"/>
    <property type="project" value="UniProtKB-KW"/>
</dbReference>
<keyword evidence="1" id="KW-0238">DNA-binding</keyword>
<comment type="caution">
    <text evidence="3">The sequence shown here is derived from an EMBL/GenBank/DDBJ whole genome shotgun (WGS) entry which is preliminary data.</text>
</comment>
<dbReference type="InterPro" id="IPR009061">
    <property type="entry name" value="DNA-bd_dom_put_sf"/>
</dbReference>
<evidence type="ECO:0000313" key="3">
    <source>
        <dbReference type="EMBL" id="OTG66736.1"/>
    </source>
</evidence>
<dbReference type="InterPro" id="IPR047057">
    <property type="entry name" value="MerR_fam"/>
</dbReference>
<accession>A0A1Y3CHY8</accession>
<evidence type="ECO:0000259" key="2">
    <source>
        <dbReference type="PROSITE" id="PS50937"/>
    </source>
</evidence>
<dbReference type="GO" id="GO:0003700">
    <property type="term" value="F:DNA-binding transcription factor activity"/>
    <property type="evidence" value="ECO:0007669"/>
    <property type="project" value="InterPro"/>
</dbReference>
<dbReference type="EMBL" id="NEGB01000002">
    <property type="protein sequence ID" value="OTG66736.1"/>
    <property type="molecule type" value="Genomic_DNA"/>
</dbReference>
<dbReference type="AlphaFoldDB" id="A0A1Y3CHY8"/>
<reference evidence="3 4" key="1">
    <citation type="submission" date="2017-04" db="EMBL/GenBank/DDBJ databases">
        <title>High diversity of culturable Acinetobacter species in natural soil and water ecosystems.</title>
        <authorList>
            <person name="Nemec A."/>
            <person name="Radolfova-Krizova L."/>
        </authorList>
    </citation>
    <scope>NUCLEOTIDE SEQUENCE [LARGE SCALE GENOMIC DNA]</scope>
    <source>
        <strain evidence="3 4">ANC 4999</strain>
    </source>
</reference>
<sequence length="144" mass="16427">MNELSIAELVKRTGIPSSTIRYYEHEGLIRSIGRKGLQRIFQVQVVDQLLLIGLGKQAGFTLKQLHKMLQNKSQPIDKNKLEQRASEIDAQIQQLDALRQSLRHVAQCQYENPLECSQFQKLLRNASFAQAENKKAIKNDGNLN</sequence>
<dbReference type="RefSeq" id="WP_086202980.1">
    <property type="nucleotide sequence ID" value="NZ_NEGB01000002.1"/>
</dbReference>
<dbReference type="InterPro" id="IPR000551">
    <property type="entry name" value="MerR-type_HTH_dom"/>
</dbReference>
<protein>
    <recommendedName>
        <fullName evidence="2">HTH merR-type domain-containing protein</fullName>
    </recommendedName>
</protein>
<dbReference type="PROSITE" id="PS50937">
    <property type="entry name" value="HTH_MERR_2"/>
    <property type="match status" value="1"/>
</dbReference>
<dbReference type="SMART" id="SM00422">
    <property type="entry name" value="HTH_MERR"/>
    <property type="match status" value="1"/>
</dbReference>
<proteinExistence type="predicted"/>
<dbReference type="SUPFAM" id="SSF46955">
    <property type="entry name" value="Putative DNA-binding domain"/>
    <property type="match status" value="1"/>
</dbReference>
<dbReference type="CDD" id="cd04781">
    <property type="entry name" value="HTH_MerR-like_sg6"/>
    <property type="match status" value="1"/>
</dbReference>
<keyword evidence="4" id="KW-1185">Reference proteome</keyword>
<dbReference type="STRING" id="1977882.B9T28_05760"/>
<name>A0A1Y3CHY8_9GAMM</name>
<dbReference type="PANTHER" id="PTHR30204:SF97">
    <property type="entry name" value="MERR FAMILY REGULATORY PROTEIN"/>
    <property type="match status" value="1"/>
</dbReference>
<dbReference type="Gene3D" id="1.10.1660.10">
    <property type="match status" value="1"/>
</dbReference>
<dbReference type="PANTHER" id="PTHR30204">
    <property type="entry name" value="REDOX-CYCLING DRUG-SENSING TRANSCRIPTIONAL ACTIVATOR SOXR"/>
    <property type="match status" value="1"/>
</dbReference>
<dbReference type="OrthoDB" id="9802039at2"/>
<organism evidence="3 4">
    <name type="scientific">Acinetobacter silvestris</name>
    <dbReference type="NCBI Taxonomy" id="1977882"/>
    <lineage>
        <taxon>Bacteria</taxon>
        <taxon>Pseudomonadati</taxon>
        <taxon>Pseudomonadota</taxon>
        <taxon>Gammaproteobacteria</taxon>
        <taxon>Moraxellales</taxon>
        <taxon>Moraxellaceae</taxon>
        <taxon>Acinetobacter</taxon>
    </lineage>
</organism>